<comment type="caution">
    <text evidence="1">The sequence shown here is derived from an EMBL/GenBank/DDBJ whole genome shotgun (WGS) entry which is preliminary data.</text>
</comment>
<gene>
    <name evidence="1" type="ORF">CEV31_1726</name>
</gene>
<name>A0A256FZY8_9HYPH</name>
<organism evidence="1 2">
    <name type="scientific">Brucella thiophenivorans</name>
    <dbReference type="NCBI Taxonomy" id="571255"/>
    <lineage>
        <taxon>Bacteria</taxon>
        <taxon>Pseudomonadati</taxon>
        <taxon>Pseudomonadota</taxon>
        <taxon>Alphaproteobacteria</taxon>
        <taxon>Hyphomicrobiales</taxon>
        <taxon>Brucellaceae</taxon>
        <taxon>Brucella/Ochrobactrum group</taxon>
        <taxon>Brucella</taxon>
    </lineage>
</organism>
<keyword evidence="2" id="KW-1185">Reference proteome</keyword>
<evidence type="ECO:0000313" key="1">
    <source>
        <dbReference type="EMBL" id="OYR20300.1"/>
    </source>
</evidence>
<sequence length="37" mass="3989">MSHTDDAHVSAGLTPNCARKNPLVFTGNAVRVFEKGF</sequence>
<dbReference type="EMBL" id="NNRJ01000015">
    <property type="protein sequence ID" value="OYR20300.1"/>
    <property type="molecule type" value="Genomic_DNA"/>
</dbReference>
<proteinExistence type="predicted"/>
<dbReference type="Proteomes" id="UP000215590">
    <property type="component" value="Unassembled WGS sequence"/>
</dbReference>
<reference evidence="1 2" key="1">
    <citation type="submission" date="2017-07" db="EMBL/GenBank/DDBJ databases">
        <title>Phylogenetic study on the rhizospheric bacterium Ochrobactrum sp. A44.</title>
        <authorList>
            <person name="Krzyzanowska D.M."/>
            <person name="Ossowicki A."/>
            <person name="Rajewska M."/>
            <person name="Maciag T."/>
            <person name="Kaczynski Z."/>
            <person name="Czerwicka M."/>
            <person name="Jafra S."/>
        </authorList>
    </citation>
    <scope>NUCLEOTIDE SEQUENCE [LARGE SCALE GENOMIC DNA]</scope>
    <source>
        <strain evidence="1 2">DSM 7216</strain>
    </source>
</reference>
<accession>A0A256FZY8</accession>
<dbReference type="AlphaFoldDB" id="A0A256FZY8"/>
<evidence type="ECO:0000313" key="2">
    <source>
        <dbReference type="Proteomes" id="UP000215590"/>
    </source>
</evidence>
<protein>
    <submittedName>
        <fullName evidence="1">Uncharacterized protein</fullName>
    </submittedName>
</protein>